<name>X1UY05_9ZZZZ</name>
<feature type="non-terminal residue" evidence="1">
    <location>
        <position position="1"/>
    </location>
</feature>
<sequence length="29" mass="3198">DIRLTEKGNCATFMSEIWKGPSIASQNIS</sequence>
<organism evidence="1">
    <name type="scientific">marine sediment metagenome</name>
    <dbReference type="NCBI Taxonomy" id="412755"/>
    <lineage>
        <taxon>unclassified sequences</taxon>
        <taxon>metagenomes</taxon>
        <taxon>ecological metagenomes</taxon>
    </lineage>
</organism>
<comment type="caution">
    <text evidence="1">The sequence shown here is derived from an EMBL/GenBank/DDBJ whole genome shotgun (WGS) entry which is preliminary data.</text>
</comment>
<proteinExistence type="predicted"/>
<protein>
    <submittedName>
        <fullName evidence="1">Uncharacterized protein</fullName>
    </submittedName>
</protein>
<dbReference type="AlphaFoldDB" id="X1UY05"/>
<evidence type="ECO:0000313" key="1">
    <source>
        <dbReference type="EMBL" id="GAJ22344.1"/>
    </source>
</evidence>
<gene>
    <name evidence="1" type="ORF">S12H4_62892</name>
</gene>
<accession>X1UY05</accession>
<dbReference type="EMBL" id="BARW01042441">
    <property type="protein sequence ID" value="GAJ22344.1"/>
    <property type="molecule type" value="Genomic_DNA"/>
</dbReference>
<reference evidence="1" key="1">
    <citation type="journal article" date="2014" name="Front. Microbiol.">
        <title>High frequency of phylogenetically diverse reductive dehalogenase-homologous genes in deep subseafloor sedimentary metagenomes.</title>
        <authorList>
            <person name="Kawai M."/>
            <person name="Futagami T."/>
            <person name="Toyoda A."/>
            <person name="Takaki Y."/>
            <person name="Nishi S."/>
            <person name="Hori S."/>
            <person name="Arai W."/>
            <person name="Tsubouchi T."/>
            <person name="Morono Y."/>
            <person name="Uchiyama I."/>
            <person name="Ito T."/>
            <person name="Fujiyama A."/>
            <person name="Inagaki F."/>
            <person name="Takami H."/>
        </authorList>
    </citation>
    <scope>NUCLEOTIDE SEQUENCE</scope>
    <source>
        <strain evidence="1">Expedition CK06-06</strain>
    </source>
</reference>